<keyword evidence="5" id="KW-1185">Reference proteome</keyword>
<dbReference type="EMBL" id="CP027806">
    <property type="protein sequence ID" value="AXJ01698.1"/>
    <property type="molecule type" value="Genomic_DNA"/>
</dbReference>
<name>A0A345UMJ6_9BACT</name>
<dbReference type="InterPro" id="IPR005675">
    <property type="entry name" value="Citramal_synthase"/>
</dbReference>
<gene>
    <name evidence="4" type="ORF">CYPRO_2456</name>
</gene>
<dbReference type="GO" id="GO:0046912">
    <property type="term" value="F:acyltransferase activity, acyl groups converted into alkyl on transfer"/>
    <property type="evidence" value="ECO:0007669"/>
    <property type="project" value="InterPro"/>
</dbReference>
<feature type="domain" description="Pyruvate carboxyltransferase" evidence="3">
    <location>
        <begin position="1"/>
        <end position="252"/>
    </location>
</feature>
<evidence type="ECO:0000256" key="1">
    <source>
        <dbReference type="ARBA" id="ARBA00029440"/>
    </source>
</evidence>
<dbReference type="PANTHER" id="PTHR43538:SF1">
    <property type="entry name" value="(R)-CITRAMALATE SYNTHASE"/>
    <property type="match status" value="1"/>
</dbReference>
<reference evidence="4 5" key="1">
    <citation type="submission" date="2018-03" db="EMBL/GenBank/DDBJ databases">
        <title>Phenotypic and genomic properties of Cyclonatronum proteinivorum gen. nov., sp. nov., a haloalkaliphilic bacteroidete from soda lakes possessing Na+-translocating rhodopsin.</title>
        <authorList>
            <person name="Toshchakov S.V."/>
            <person name="Korzhenkov A."/>
            <person name="Samarov N.I."/>
            <person name="Kublanov I.V."/>
            <person name="Muntyan M.S."/>
            <person name="Sorokin D.Y."/>
        </authorList>
    </citation>
    <scope>NUCLEOTIDE SEQUENCE [LARGE SCALE GENOMIC DNA]</scope>
    <source>
        <strain evidence="4 5">Omega</strain>
    </source>
</reference>
<dbReference type="RefSeq" id="WP_114984858.1">
    <property type="nucleotide sequence ID" value="NZ_CP027806.1"/>
</dbReference>
<dbReference type="Proteomes" id="UP000254808">
    <property type="component" value="Chromosome"/>
</dbReference>
<evidence type="ECO:0000259" key="3">
    <source>
        <dbReference type="PROSITE" id="PS50991"/>
    </source>
</evidence>
<dbReference type="InterPro" id="IPR013785">
    <property type="entry name" value="Aldolase_TIM"/>
</dbReference>
<dbReference type="KEGG" id="cprv:CYPRO_2456"/>
<dbReference type="AlphaFoldDB" id="A0A345UMJ6"/>
<evidence type="ECO:0000313" key="5">
    <source>
        <dbReference type="Proteomes" id="UP000254808"/>
    </source>
</evidence>
<dbReference type="GO" id="GO:0019752">
    <property type="term" value="P:carboxylic acid metabolic process"/>
    <property type="evidence" value="ECO:0007669"/>
    <property type="project" value="InterPro"/>
</dbReference>
<dbReference type="SUPFAM" id="SSF51569">
    <property type="entry name" value="Aldolase"/>
    <property type="match status" value="1"/>
</dbReference>
<dbReference type="Gene3D" id="3.20.20.70">
    <property type="entry name" value="Aldolase class I"/>
    <property type="match status" value="1"/>
</dbReference>
<dbReference type="InterPro" id="IPR000891">
    <property type="entry name" value="PYR_CT"/>
</dbReference>
<protein>
    <submittedName>
        <fullName evidence="4">4-hydroxy 2-oxovalerate aldolase</fullName>
    </submittedName>
</protein>
<sequence length="513" mass="57093">MKLLDCTLRDGGYYTNWDFSKETVKTYFEAFNHLPVEYLEVGYRSNPMKGYLGEYFYCPVPVLQQIKSLSNKKLVIILNEKDVRAEDAEPLLKPIAGLVDMVRIAIDPKSLERAVGLAKEVKKLGFEVGFNVMYMSTWASQKAFLDKLPLAAGAADIFYMVDSFGGVYPQDVRDTIALVRSKVDIPLGFHGHNNMELGLINTLVAIEEGCAMVDATITGMGRGAGNLKTELLLTVLNAQGKLDFDFNALSRVVDVFTDLQKHYEWGTNLPYMVSGANSLPQKNVMEWVSKRYYSFNSIIRALDNESKGVDDNERLPVMEFSAVKKYSAALIVGGGPSAVEHTEAIDAFLMKHPDMVVIHASSRNAMCFTDIPNDQYFCLVGNEGYRLESVFGDASKAKGQCILPPFPRKMGTYIPSKLKDRAFELKEVTFTDKLKDTHTSLAIETARAFGITRVYLVGYDGYSNTAMGTKEQELYAENEFLFGKAKSSGLELISLTATTYTHLVPDSVFARIS</sequence>
<comment type="catalytic activity">
    <reaction evidence="2">
        <text>pyruvate + acetyl-CoA + H2O = (3R)-citramalate + CoA + H(+)</text>
        <dbReference type="Rhea" id="RHEA:19045"/>
        <dbReference type="ChEBI" id="CHEBI:15361"/>
        <dbReference type="ChEBI" id="CHEBI:15377"/>
        <dbReference type="ChEBI" id="CHEBI:15378"/>
        <dbReference type="ChEBI" id="CHEBI:30934"/>
        <dbReference type="ChEBI" id="CHEBI:57287"/>
        <dbReference type="ChEBI" id="CHEBI:57288"/>
        <dbReference type="EC" id="2.3.3.21"/>
    </reaction>
</comment>
<evidence type="ECO:0000256" key="2">
    <source>
        <dbReference type="ARBA" id="ARBA00048263"/>
    </source>
</evidence>
<proteinExistence type="predicted"/>
<organism evidence="4 5">
    <name type="scientific">Cyclonatronum proteinivorum</name>
    <dbReference type="NCBI Taxonomy" id="1457365"/>
    <lineage>
        <taxon>Bacteria</taxon>
        <taxon>Pseudomonadati</taxon>
        <taxon>Balneolota</taxon>
        <taxon>Balneolia</taxon>
        <taxon>Balneolales</taxon>
        <taxon>Cyclonatronaceae</taxon>
        <taxon>Cyclonatronum</taxon>
    </lineage>
</organism>
<accession>A0A345UMJ6</accession>
<dbReference type="Pfam" id="PF00682">
    <property type="entry name" value="HMGL-like"/>
    <property type="match status" value="1"/>
</dbReference>
<dbReference type="PROSITE" id="PS50991">
    <property type="entry name" value="PYR_CT"/>
    <property type="match status" value="1"/>
</dbReference>
<dbReference type="GO" id="GO:0043714">
    <property type="term" value="F:(R)-citramalate synthase activity"/>
    <property type="evidence" value="ECO:0007669"/>
    <property type="project" value="UniProtKB-EC"/>
</dbReference>
<comment type="pathway">
    <text evidence="1">Amino-acid biosynthesis.</text>
</comment>
<dbReference type="OrthoDB" id="9804858at2"/>
<dbReference type="PANTHER" id="PTHR43538">
    <property type="entry name" value="ALPHA-IPM SYNTHASE/HOMOCITRATE SYNTHASE"/>
    <property type="match status" value="1"/>
</dbReference>
<dbReference type="CDD" id="cd07944">
    <property type="entry name" value="DRE_TIM_HOA_like"/>
    <property type="match status" value="1"/>
</dbReference>
<evidence type="ECO:0000313" key="4">
    <source>
        <dbReference type="EMBL" id="AXJ01698.1"/>
    </source>
</evidence>